<organism evidence="1 2">
    <name type="scientific">Propionibacterium cyclohexanicum</name>
    <dbReference type="NCBI Taxonomy" id="64702"/>
    <lineage>
        <taxon>Bacteria</taxon>
        <taxon>Bacillati</taxon>
        <taxon>Actinomycetota</taxon>
        <taxon>Actinomycetes</taxon>
        <taxon>Propionibacteriales</taxon>
        <taxon>Propionibacteriaceae</taxon>
        <taxon>Propionibacterium</taxon>
    </lineage>
</organism>
<keyword evidence="2" id="KW-1185">Reference proteome</keyword>
<dbReference type="AlphaFoldDB" id="A0A1H9R327"/>
<dbReference type="Proteomes" id="UP000198815">
    <property type="component" value="Unassembled WGS sequence"/>
</dbReference>
<reference evidence="1 2" key="1">
    <citation type="submission" date="2016-10" db="EMBL/GenBank/DDBJ databases">
        <authorList>
            <person name="de Groot N.N."/>
        </authorList>
    </citation>
    <scope>NUCLEOTIDE SEQUENCE [LARGE SCALE GENOMIC DNA]</scope>
    <source>
        <strain evidence="1 2">DSM 16859</strain>
    </source>
</reference>
<name>A0A1H9R327_9ACTN</name>
<accession>A0A1H9R327</accession>
<gene>
    <name evidence="1" type="ORF">SAMN05443377_10598</name>
</gene>
<sequence>MSVSTIARERGLVVEHHPSGHVHEPQLAPVLQARVHIRHPCLGGSALPDAMALMLALTSTGKPRHPCEAPPVWNTAPDRVRILRRKQPRLTTALAIGLLGDRRHHCDARDSLGTVTPSDRRRLKERSLQIGDLSAPSLAFAASLTSRPKAMDSVITQETPARLEAGHVTESATCSFIWPSESNVASLRVSRSVLQVVRRPLTTSYPMLSRDAQSCVSRFCTPPNPHVIAVAGRRLGLGRRRAHDHLLVLYLAICAREAR</sequence>
<evidence type="ECO:0000313" key="2">
    <source>
        <dbReference type="Proteomes" id="UP000198815"/>
    </source>
</evidence>
<proteinExistence type="predicted"/>
<dbReference type="EMBL" id="FOGZ01000005">
    <property type="protein sequence ID" value="SER67027.1"/>
    <property type="molecule type" value="Genomic_DNA"/>
</dbReference>
<evidence type="ECO:0000313" key="1">
    <source>
        <dbReference type="EMBL" id="SER67027.1"/>
    </source>
</evidence>
<protein>
    <submittedName>
        <fullName evidence="1">Uncharacterized protein</fullName>
    </submittedName>
</protein>